<reference evidence="2" key="1">
    <citation type="submission" date="2011-02" db="EMBL/GenBank/DDBJ databases">
        <title>The complete sequence of chromosome of Deinococcus proteolyticus DSM 20540.</title>
        <authorList>
            <consortium name="US DOE Joint Genome Institute (JGI-PGF)"/>
            <person name="Lucas S."/>
            <person name="Copeland A."/>
            <person name="Lapidus A."/>
            <person name="Bruce D."/>
            <person name="Goodwin L."/>
            <person name="Pitluck S."/>
            <person name="Kyrpides N."/>
            <person name="Mavromatis K."/>
            <person name="Pagani I."/>
            <person name="Ivanova N."/>
            <person name="Ovchinnikova G."/>
            <person name="Zeytun A."/>
            <person name="Detter J.C."/>
            <person name="Han C."/>
            <person name="Land M."/>
            <person name="Hauser L."/>
            <person name="Markowitz V."/>
            <person name="Cheng J.-F."/>
            <person name="Hugenholtz P."/>
            <person name="Woyke T."/>
            <person name="Wu D."/>
            <person name="Pukall R."/>
            <person name="Steenblock K."/>
            <person name="Brambilla E."/>
            <person name="Klenk H.-P."/>
            <person name="Eisen J.A."/>
        </authorList>
    </citation>
    <scope>NUCLEOTIDE SEQUENCE [LARGE SCALE GENOMIC DNA]</scope>
    <source>
        <strain evidence="2">ATCC 35074 / DSM 20540 / JCM 6276 / NBRC 101906 / NCIMB 13154 / VKM Ac-1939 / CCM 2703 / MRP</strain>
    </source>
</reference>
<gene>
    <name evidence="1" type="ordered locus">Deipr_0265</name>
</gene>
<dbReference type="OrthoDB" id="69880at2"/>
<dbReference type="RefSeq" id="WP_013614047.1">
    <property type="nucleotide sequence ID" value="NC_015161.1"/>
</dbReference>
<organism evidence="1 2">
    <name type="scientific">Deinococcus proteolyticus (strain ATCC 35074 / DSM 20540 / JCM 6276 / NBRC 101906 / NCIMB 13154 / VKM Ac-1939 / CCM 2703 / MRP)</name>
    <dbReference type="NCBI Taxonomy" id="693977"/>
    <lineage>
        <taxon>Bacteria</taxon>
        <taxon>Thermotogati</taxon>
        <taxon>Deinococcota</taxon>
        <taxon>Deinococci</taxon>
        <taxon>Deinococcales</taxon>
        <taxon>Deinococcaceae</taxon>
        <taxon>Deinococcus</taxon>
    </lineage>
</organism>
<dbReference type="AlphaFoldDB" id="F0RJ30"/>
<accession>F0RJ30</accession>
<dbReference type="Proteomes" id="UP000007718">
    <property type="component" value="Chromosome"/>
</dbReference>
<dbReference type="EMBL" id="CP002536">
    <property type="protein sequence ID" value="ADY25438.1"/>
    <property type="molecule type" value="Genomic_DNA"/>
</dbReference>
<sequence length="107" mass="11528">MTEPQMASSAGRQGITFTLEGLGELDFVQVLRDMTADAAFRRPLQIQVQEPRAGQPGALTLAFEPADRPLALAAMQRLKTVLLCYGVQVDTVRIPGEDGHSSSLSDT</sequence>
<dbReference type="HOGENOM" id="CLU_2368192_0_0_0"/>
<dbReference type="STRING" id="693977.Deipr_0265"/>
<name>F0RJ30_DEIPM</name>
<reference evidence="1 2" key="2">
    <citation type="journal article" date="2012" name="Stand. Genomic Sci.">
        <title>Complete genome sequence of the orange-red pigmented, radioresistant Deinococcus proteolyticus type strain (MRP(T)).</title>
        <authorList>
            <person name="Copeland A."/>
            <person name="Zeytun A."/>
            <person name="Yassawong M."/>
            <person name="Nolan M."/>
            <person name="Lucas S."/>
            <person name="Hammon N."/>
            <person name="Deshpande S."/>
            <person name="Cheng J.F."/>
            <person name="Han C."/>
            <person name="Tapia R."/>
            <person name="Goodwin L.A."/>
            <person name="Pitluck S."/>
            <person name="Mavromatis K."/>
            <person name="Liolios K."/>
            <person name="Pagani I."/>
            <person name="Ivanova N."/>
            <person name="Mikhailova N."/>
            <person name="Pati A."/>
            <person name="Chen A."/>
            <person name="Palaniappan K."/>
            <person name="Land M."/>
            <person name="Hauser L."/>
            <person name="Jeffries C.D."/>
            <person name="Brambilla E.M."/>
            <person name="Rohde M."/>
            <person name="Sikorski J."/>
            <person name="Pukall R."/>
            <person name="Goker M."/>
            <person name="Detter J.C."/>
            <person name="Woyke T."/>
            <person name="Bristow J."/>
            <person name="Eisen J.A."/>
            <person name="Markowitz V."/>
            <person name="Hugenholtz P."/>
            <person name="Kyrpides N.C."/>
            <person name="Klenk H.P."/>
            <person name="Lapidus A."/>
        </authorList>
    </citation>
    <scope>NUCLEOTIDE SEQUENCE [LARGE SCALE GENOMIC DNA]</scope>
    <source>
        <strain evidence="2">ATCC 35074 / DSM 20540 / JCM 6276 / NBRC 101906 / NCIMB 13154 / VKM Ac-1939 / CCM 2703 / MRP</strain>
    </source>
</reference>
<dbReference type="KEGG" id="dpt:Deipr_0265"/>
<proteinExistence type="predicted"/>
<evidence type="ECO:0000313" key="1">
    <source>
        <dbReference type="EMBL" id="ADY25438.1"/>
    </source>
</evidence>
<protein>
    <submittedName>
        <fullName evidence="1">Uncharacterized protein</fullName>
    </submittedName>
</protein>
<evidence type="ECO:0000313" key="2">
    <source>
        <dbReference type="Proteomes" id="UP000007718"/>
    </source>
</evidence>
<keyword evidence="2" id="KW-1185">Reference proteome</keyword>